<sequence>MQDRRVERLKSMVARSPHGHVANKECPKKTESVAHLGKDDSE</sequence>
<dbReference type="AlphaFoldDB" id="T0JMS0"/>
<comment type="caution">
    <text evidence="2">The sequence shown here is derived from an EMBL/GenBank/DDBJ whole genome shotgun (WGS) entry which is preliminary data.</text>
</comment>
<evidence type="ECO:0000313" key="2">
    <source>
        <dbReference type="EMBL" id="EQB44432.1"/>
    </source>
</evidence>
<reference evidence="3" key="1">
    <citation type="journal article" date="2013" name="Mol. Plant Microbe Interact.">
        <title>Global aspects of pacC regulation of pathogenicity genes in Colletotrichum gloeosporioides as revealed by transcriptome analysis.</title>
        <authorList>
            <person name="Alkan N."/>
            <person name="Meng X."/>
            <person name="Friedlander G."/>
            <person name="Reuveni E."/>
            <person name="Sukno S."/>
            <person name="Sherman A."/>
            <person name="Thon M."/>
            <person name="Fluhr R."/>
            <person name="Prusky D."/>
        </authorList>
    </citation>
    <scope>NUCLEOTIDE SEQUENCE [LARGE SCALE GENOMIC DNA]</scope>
    <source>
        <strain evidence="3">Cg-14</strain>
    </source>
</reference>
<accession>T0JMS0</accession>
<dbReference type="Proteomes" id="UP000015530">
    <property type="component" value="Unassembled WGS sequence"/>
</dbReference>
<feature type="compositionally biased region" description="Basic and acidic residues" evidence="1">
    <location>
        <begin position="22"/>
        <end position="42"/>
    </location>
</feature>
<name>T0JMS0_COLGC</name>
<feature type="compositionally biased region" description="Basic and acidic residues" evidence="1">
    <location>
        <begin position="1"/>
        <end position="10"/>
    </location>
</feature>
<dbReference type="HOGENOM" id="CLU_3260499_0_0_1"/>
<proteinExistence type="predicted"/>
<feature type="region of interest" description="Disordered" evidence="1">
    <location>
        <begin position="1"/>
        <end position="42"/>
    </location>
</feature>
<protein>
    <submittedName>
        <fullName evidence="2">Uncharacterized protein</fullName>
    </submittedName>
</protein>
<evidence type="ECO:0000256" key="1">
    <source>
        <dbReference type="SAM" id="MobiDB-lite"/>
    </source>
</evidence>
<dbReference type="EMBL" id="AMYD01004002">
    <property type="protein sequence ID" value="EQB44432.1"/>
    <property type="molecule type" value="Genomic_DNA"/>
</dbReference>
<organism evidence="2 3">
    <name type="scientific">Colletotrichum gloeosporioides (strain Cg-14)</name>
    <name type="common">Anthracnose fungus</name>
    <name type="synonym">Glomerella cingulata</name>
    <dbReference type="NCBI Taxonomy" id="1237896"/>
    <lineage>
        <taxon>Eukaryota</taxon>
        <taxon>Fungi</taxon>
        <taxon>Dikarya</taxon>
        <taxon>Ascomycota</taxon>
        <taxon>Pezizomycotina</taxon>
        <taxon>Sordariomycetes</taxon>
        <taxon>Hypocreomycetidae</taxon>
        <taxon>Glomerellales</taxon>
        <taxon>Glomerellaceae</taxon>
        <taxon>Colletotrichum</taxon>
        <taxon>Colletotrichum gloeosporioides species complex</taxon>
    </lineage>
</organism>
<evidence type="ECO:0000313" key="3">
    <source>
        <dbReference type="Proteomes" id="UP000015530"/>
    </source>
</evidence>
<gene>
    <name evidence="2" type="ORF">CGLO_16827</name>
</gene>